<keyword evidence="9" id="KW-0732">Signal</keyword>
<dbReference type="PRINTS" id="PR00756">
    <property type="entry name" value="ALADIPTASE"/>
</dbReference>
<comment type="subcellular location">
    <subcellularLocation>
        <location evidence="1">Cell membrane</location>
        <topology evidence="1">Lipid-anchor</topology>
        <topology evidence="1">GPI-anchor</topology>
    </subcellularLocation>
</comment>
<feature type="signal peptide" evidence="9">
    <location>
        <begin position="1"/>
        <end position="24"/>
    </location>
</feature>
<keyword evidence="8" id="KW-0031">Aminopeptidase</keyword>
<dbReference type="Gene3D" id="1.10.390.10">
    <property type="entry name" value="Neutral Protease Domain 2"/>
    <property type="match status" value="1"/>
</dbReference>
<evidence type="ECO:0000256" key="7">
    <source>
        <dbReference type="ARBA" id="ARBA00023049"/>
    </source>
</evidence>
<name>A0ABP1QXQ0_9HEXA</name>
<keyword evidence="14" id="KW-1185">Reference proteome</keyword>
<feature type="domain" description="Peptidase M1 membrane alanine aminopeptidase" evidence="10">
    <location>
        <begin position="271"/>
        <end position="495"/>
    </location>
</feature>
<comment type="caution">
    <text evidence="13">The sequence shown here is derived from an EMBL/GenBank/DDBJ whole genome shotgun (WGS) entry which is preliminary data.</text>
</comment>
<keyword evidence="3 8" id="KW-0645">Protease</keyword>
<proteinExistence type="inferred from homology"/>
<dbReference type="InterPro" id="IPR050344">
    <property type="entry name" value="Peptidase_M1_aminopeptidases"/>
</dbReference>
<evidence type="ECO:0000313" key="14">
    <source>
        <dbReference type="Proteomes" id="UP001642540"/>
    </source>
</evidence>
<dbReference type="Pfam" id="PF17900">
    <property type="entry name" value="Peptidase_M1_N"/>
    <property type="match status" value="1"/>
</dbReference>
<dbReference type="Gene3D" id="1.25.50.20">
    <property type="match status" value="1"/>
</dbReference>
<dbReference type="CDD" id="cd09601">
    <property type="entry name" value="M1_APN-Q_like"/>
    <property type="match status" value="1"/>
</dbReference>
<dbReference type="PANTHER" id="PTHR11533:SF299">
    <property type="entry name" value="AMINOPEPTIDASE"/>
    <property type="match status" value="1"/>
</dbReference>
<dbReference type="Gene3D" id="2.60.40.1730">
    <property type="entry name" value="tricorn interacting facor f3 domain"/>
    <property type="match status" value="1"/>
</dbReference>
<evidence type="ECO:0000256" key="5">
    <source>
        <dbReference type="ARBA" id="ARBA00022801"/>
    </source>
</evidence>
<evidence type="ECO:0000256" key="6">
    <source>
        <dbReference type="ARBA" id="ARBA00022833"/>
    </source>
</evidence>
<evidence type="ECO:0000259" key="10">
    <source>
        <dbReference type="Pfam" id="PF01433"/>
    </source>
</evidence>
<dbReference type="InterPro" id="IPR045357">
    <property type="entry name" value="Aminopeptidase_N-like_N"/>
</dbReference>
<dbReference type="InterPro" id="IPR014782">
    <property type="entry name" value="Peptidase_M1_dom"/>
</dbReference>
<comment type="cofactor">
    <cofactor evidence="8">
        <name>Zn(2+)</name>
        <dbReference type="ChEBI" id="CHEBI:29105"/>
    </cofactor>
    <text evidence="8">Binds 1 zinc ion per subunit.</text>
</comment>
<dbReference type="Proteomes" id="UP001642540">
    <property type="component" value="Unassembled WGS sequence"/>
</dbReference>
<dbReference type="SUPFAM" id="SSF63737">
    <property type="entry name" value="Leukotriene A4 hydrolase N-terminal domain"/>
    <property type="match status" value="1"/>
</dbReference>
<evidence type="ECO:0000256" key="4">
    <source>
        <dbReference type="ARBA" id="ARBA00022723"/>
    </source>
</evidence>
<evidence type="ECO:0000259" key="11">
    <source>
        <dbReference type="Pfam" id="PF11838"/>
    </source>
</evidence>
<evidence type="ECO:0000313" key="13">
    <source>
        <dbReference type="EMBL" id="CAL8114162.1"/>
    </source>
</evidence>
<protein>
    <recommendedName>
        <fullName evidence="8">Aminopeptidase</fullName>
        <ecNumber evidence="8">3.4.11.-</ecNumber>
    </recommendedName>
</protein>
<evidence type="ECO:0000256" key="1">
    <source>
        <dbReference type="ARBA" id="ARBA00004609"/>
    </source>
</evidence>
<feature type="chain" id="PRO_5045945589" description="Aminopeptidase" evidence="9">
    <location>
        <begin position="25"/>
        <end position="851"/>
    </location>
</feature>
<comment type="similarity">
    <text evidence="2 8">Belongs to the peptidase M1 family.</text>
</comment>
<keyword evidence="7 8" id="KW-0482">Metalloprotease</keyword>
<reference evidence="13 14" key="1">
    <citation type="submission" date="2024-08" db="EMBL/GenBank/DDBJ databases">
        <authorList>
            <person name="Cucini C."/>
            <person name="Frati F."/>
        </authorList>
    </citation>
    <scope>NUCLEOTIDE SEQUENCE [LARGE SCALE GENOMIC DNA]</scope>
</reference>
<dbReference type="EC" id="3.4.11.-" evidence="8"/>
<dbReference type="InterPro" id="IPR001930">
    <property type="entry name" value="Peptidase_M1"/>
</dbReference>
<dbReference type="InterPro" id="IPR024571">
    <property type="entry name" value="ERAP1-like_C_dom"/>
</dbReference>
<feature type="domain" description="ERAP1-like C-terminal" evidence="11">
    <location>
        <begin position="567"/>
        <end position="804"/>
    </location>
</feature>
<accession>A0ABP1QXQ0</accession>
<dbReference type="SUPFAM" id="SSF55486">
    <property type="entry name" value="Metalloproteases ('zincins'), catalytic domain"/>
    <property type="match status" value="1"/>
</dbReference>
<keyword evidence="6 8" id="KW-0862">Zinc</keyword>
<dbReference type="Pfam" id="PF01433">
    <property type="entry name" value="Peptidase_M1"/>
    <property type="match status" value="1"/>
</dbReference>
<evidence type="ECO:0000256" key="8">
    <source>
        <dbReference type="RuleBase" id="RU364040"/>
    </source>
</evidence>
<dbReference type="InterPro" id="IPR034016">
    <property type="entry name" value="M1_APN-typ"/>
</dbReference>
<gene>
    <name evidence="13" type="ORF">ODALV1_LOCUS16341</name>
</gene>
<evidence type="ECO:0000259" key="12">
    <source>
        <dbReference type="Pfam" id="PF17900"/>
    </source>
</evidence>
<evidence type="ECO:0000256" key="2">
    <source>
        <dbReference type="ARBA" id="ARBA00010136"/>
    </source>
</evidence>
<dbReference type="Gene3D" id="2.60.40.1910">
    <property type="match status" value="1"/>
</dbReference>
<dbReference type="InterPro" id="IPR042097">
    <property type="entry name" value="Aminopeptidase_N-like_N_sf"/>
</dbReference>
<dbReference type="InterPro" id="IPR027268">
    <property type="entry name" value="Peptidase_M4/M1_CTD_sf"/>
</dbReference>
<dbReference type="Pfam" id="PF11838">
    <property type="entry name" value="ERAP1_C"/>
    <property type="match status" value="1"/>
</dbReference>
<sequence length="851" mass="97360">MWKHLPSSFVCVQLILATVCITSAQDFRLPESIVPTHYSLQLQPILDETPGYTRFTAPGKVTITVNCTEDTATVKLHALDITIIENATAVRNAENSEAVSISSLGTEPEYHFIVINLEETLKAGSQYEIYIEFVTPVSQTRLDGMYLDSYVDPATNETKYVATTLFAAIAARRCYPSFDEPHLKAVFSISLGRKEAYHALSNMHQISTEPMEGLDGWYLDKFAPSLPMSTYLVAMIVSDMTYEEAANTEADNTTIRVYAPYYFIERGGGVYAANQTKTVLAKYEEYYNSTYMLQKLDSVSLPRFYFSAMENWALITYNDRVLLYFPGETTEQERYRITSIIAHEVAHHYFGNLVTCEWWTWIYLNEGFATYVSHLGVQMTYPEFDPWDRFINDVYQVAMEADSTSATHPVANEPATIADIGGIYDDIAYEKGASLIKMMQSFLTENVVQTGLRRYLNEKQFSNARQDELFLILQETAEIFNQTQPVSVKEIMDTWTLIAGYPLLRVSRISPSEVRFTQERFQLDPINQTWWIPITIRVIAPTPAESLTWMSNQESELVASIPDTQIFIVNPNSDGYYRTFYSSEILQALLQQIEEDCRSNTFSVGAAAKAKLLDDYITFLKAGLINDSTLESVLSRTLCSHSDTLVVWQTVFKFFTSELLQVFKQKHYSTAMYIKTYMRTILPFINGAISKQETDCQKSHSKGDDIILRADLLFWTCFIDETQSRCRDYVNEKMAEWVDHSDENSPFPVDFEEPYFCIAASLNGTYWERIYELMQKRISPGAKARLLSALSCTKETPLLERIIKHVRECFGDLTTYEWTNKQAAFAENLPSLRMTLRLMDNEVALRILYSS</sequence>
<evidence type="ECO:0000256" key="3">
    <source>
        <dbReference type="ARBA" id="ARBA00022670"/>
    </source>
</evidence>
<keyword evidence="4 8" id="KW-0479">Metal-binding</keyword>
<feature type="domain" description="Aminopeptidase N-like N-terminal" evidence="12">
    <location>
        <begin position="34"/>
        <end position="232"/>
    </location>
</feature>
<dbReference type="EMBL" id="CAXLJM020000049">
    <property type="protein sequence ID" value="CAL8114162.1"/>
    <property type="molecule type" value="Genomic_DNA"/>
</dbReference>
<keyword evidence="5 8" id="KW-0378">Hydrolase</keyword>
<evidence type="ECO:0000256" key="9">
    <source>
        <dbReference type="SAM" id="SignalP"/>
    </source>
</evidence>
<dbReference type="PANTHER" id="PTHR11533">
    <property type="entry name" value="PROTEASE M1 ZINC METALLOPROTEASE"/>
    <property type="match status" value="1"/>
</dbReference>
<organism evidence="13 14">
    <name type="scientific">Orchesella dallaii</name>
    <dbReference type="NCBI Taxonomy" id="48710"/>
    <lineage>
        <taxon>Eukaryota</taxon>
        <taxon>Metazoa</taxon>
        <taxon>Ecdysozoa</taxon>
        <taxon>Arthropoda</taxon>
        <taxon>Hexapoda</taxon>
        <taxon>Collembola</taxon>
        <taxon>Entomobryomorpha</taxon>
        <taxon>Entomobryoidea</taxon>
        <taxon>Orchesellidae</taxon>
        <taxon>Orchesellinae</taxon>
        <taxon>Orchesella</taxon>
    </lineage>
</organism>